<dbReference type="InterPro" id="IPR036465">
    <property type="entry name" value="vWFA_dom_sf"/>
</dbReference>
<evidence type="ECO:0000259" key="1">
    <source>
        <dbReference type="PROSITE" id="PS50234"/>
    </source>
</evidence>
<dbReference type="AlphaFoldDB" id="A0A1D1XHP1"/>
<dbReference type="Pfam" id="PF00092">
    <property type="entry name" value="VWA"/>
    <property type="match status" value="1"/>
</dbReference>
<dbReference type="CDD" id="cd00198">
    <property type="entry name" value="vWFA"/>
    <property type="match status" value="1"/>
</dbReference>
<sequence length="344" mass="38927">METRLDCAIKASNQLVTTLHRDGLDNGCITTFNDSLVIRQNFTDDEDRLHRSLNALRNAAAGETRLYDSIYDVVVGIFRRRANRSRPWILVVVTDGDDNCSTRSARQCAQEVYRLFTNEESNFLFVVGVGDGVNSSKLQEMANVGRFDYIHVKDFLLLEVALITLAHKVTTSLSLSVNALSVGNVSASWAEIQEHRKLSNVAIDYGLLIDMSTSMNEISSRAQCFEGHDLRKYRLGQWICDVCGKNGPTEMSEYHCAKCDFNACHSHCASGRPCKPTSSCPNKHPMRYVNKKEPWRCDEDKRLYTGKRLRCDRCDYDICPNCLIEAERADRALAYLMASLLLRD</sequence>
<gene>
    <name evidence="2" type="primary">VPS28-2_1</name>
    <name evidence="2" type="ORF">g.23804</name>
</gene>
<dbReference type="PROSITE" id="PS50234">
    <property type="entry name" value="VWFA"/>
    <property type="match status" value="1"/>
</dbReference>
<reference evidence="2" key="1">
    <citation type="submission" date="2015-07" db="EMBL/GenBank/DDBJ databases">
        <title>Transcriptome Assembly of Anthurium amnicola.</title>
        <authorList>
            <person name="Suzuki J."/>
        </authorList>
    </citation>
    <scope>NUCLEOTIDE SEQUENCE</scope>
</reference>
<dbReference type="EMBL" id="GDJX01026145">
    <property type="protein sequence ID" value="JAT41791.1"/>
    <property type="molecule type" value="Transcribed_RNA"/>
</dbReference>
<dbReference type="InterPro" id="IPR002035">
    <property type="entry name" value="VWF_A"/>
</dbReference>
<dbReference type="SUPFAM" id="SSF53300">
    <property type="entry name" value="vWA-like"/>
    <property type="match status" value="1"/>
</dbReference>
<dbReference type="Gene3D" id="3.40.50.410">
    <property type="entry name" value="von Willebrand factor, type A domain"/>
    <property type="match status" value="1"/>
</dbReference>
<organism evidence="2">
    <name type="scientific">Anthurium amnicola</name>
    <dbReference type="NCBI Taxonomy" id="1678845"/>
    <lineage>
        <taxon>Eukaryota</taxon>
        <taxon>Viridiplantae</taxon>
        <taxon>Streptophyta</taxon>
        <taxon>Embryophyta</taxon>
        <taxon>Tracheophyta</taxon>
        <taxon>Spermatophyta</taxon>
        <taxon>Magnoliopsida</taxon>
        <taxon>Liliopsida</taxon>
        <taxon>Araceae</taxon>
        <taxon>Pothoideae</taxon>
        <taxon>Potheae</taxon>
        <taxon>Anthurium</taxon>
    </lineage>
</organism>
<name>A0A1D1XHP1_9ARAE</name>
<accession>A0A1D1XHP1</accession>
<feature type="domain" description="VWFA" evidence="1">
    <location>
        <begin position="29"/>
        <end position="169"/>
    </location>
</feature>
<proteinExistence type="predicted"/>
<evidence type="ECO:0000313" key="2">
    <source>
        <dbReference type="EMBL" id="JAT41791.1"/>
    </source>
</evidence>
<protein>
    <submittedName>
        <fullName evidence="2">Vacuolar protein sorting-associated protein 28 2</fullName>
    </submittedName>
</protein>